<evidence type="ECO:0000256" key="7">
    <source>
        <dbReference type="SAM" id="Phobius"/>
    </source>
</evidence>
<dbReference type="PANTHER" id="PTHR24221:SF654">
    <property type="entry name" value="ATP-BINDING CASSETTE SUB-FAMILY B MEMBER 6"/>
    <property type="match status" value="1"/>
</dbReference>
<dbReference type="PROSITE" id="PS00211">
    <property type="entry name" value="ABC_TRANSPORTER_1"/>
    <property type="match status" value="1"/>
</dbReference>
<keyword evidence="4" id="KW-0067">ATP-binding</keyword>
<feature type="transmembrane region" description="Helical" evidence="7">
    <location>
        <begin position="69"/>
        <end position="91"/>
    </location>
</feature>
<protein>
    <submittedName>
        <fullName evidence="10">Multidrug ABC transporter permease</fullName>
    </submittedName>
</protein>
<keyword evidence="2 7" id="KW-0812">Transmembrane</keyword>
<comment type="caution">
    <text evidence="10">The sequence shown here is derived from an EMBL/GenBank/DDBJ whole genome shotgun (WGS) entry which is preliminary data.</text>
</comment>
<dbReference type="RefSeq" id="WP_203930422.1">
    <property type="nucleotide sequence ID" value="NZ_BOPH01000081.1"/>
</dbReference>
<dbReference type="SUPFAM" id="SSF52540">
    <property type="entry name" value="P-loop containing nucleoside triphosphate hydrolases"/>
    <property type="match status" value="1"/>
</dbReference>
<dbReference type="GO" id="GO:0034040">
    <property type="term" value="F:ATPase-coupled lipid transmembrane transporter activity"/>
    <property type="evidence" value="ECO:0007669"/>
    <property type="project" value="TreeGrafter"/>
</dbReference>
<keyword evidence="11" id="KW-1185">Reference proteome</keyword>
<dbReference type="Gene3D" id="1.20.1560.10">
    <property type="entry name" value="ABC transporter type 1, transmembrane domain"/>
    <property type="match status" value="1"/>
</dbReference>
<accession>A0A8J4EFW6</accession>
<dbReference type="InterPro" id="IPR003593">
    <property type="entry name" value="AAA+_ATPase"/>
</dbReference>
<dbReference type="GO" id="GO:0140359">
    <property type="term" value="F:ABC-type transporter activity"/>
    <property type="evidence" value="ECO:0007669"/>
    <property type="project" value="InterPro"/>
</dbReference>
<dbReference type="InterPro" id="IPR039421">
    <property type="entry name" value="Type_1_exporter"/>
</dbReference>
<evidence type="ECO:0000256" key="4">
    <source>
        <dbReference type="ARBA" id="ARBA00022840"/>
    </source>
</evidence>
<feature type="transmembrane region" description="Helical" evidence="7">
    <location>
        <begin position="294"/>
        <end position="312"/>
    </location>
</feature>
<evidence type="ECO:0000313" key="10">
    <source>
        <dbReference type="EMBL" id="GIJ70527.1"/>
    </source>
</evidence>
<feature type="transmembrane region" description="Helical" evidence="7">
    <location>
        <begin position="157"/>
        <end position="188"/>
    </location>
</feature>
<dbReference type="GO" id="GO:0016887">
    <property type="term" value="F:ATP hydrolysis activity"/>
    <property type="evidence" value="ECO:0007669"/>
    <property type="project" value="InterPro"/>
</dbReference>
<sequence>MNPGPAAPPAAPFGRLVLDAVRLGARGAKGPLVLVVAVTLVGAVVPTAVAWLTSVIIDQLAGDGVMPAGRAWTVCLALAGASLVAALLPLVTEYAEAEFGRRVGLVAQDELYRALDRFGGLARFEDPAFHNRLAVAQASGGAIPGHVIGSGLRVGQALIGAVSFVVTIALMVGWLVVFLVAAAVPMLLAELRLARHLAALTYRVETLERRERFFASLICDLRAAKEVRLFRLGPWLRGRVRRDREAINAGQRALDRRRLAVLGWLRLLSSVTALAGLLWTVNLALRGELSTGDVAMFLAAVAGVQGALAVIASSTASMRRHTLLFGHYRAVVTAPADLAVPATPRPLPPLHDGIELRDVWFRYGEDQPWVLRGVDLTIPKGSSLALVGSNGAGKSTLVKLLCRFYDPQRGSIRWDGVDLRDVPPADLRDRMAVIFQDFMQYDLTAGENIAVGDLTRAADPAAVPAAAGRAGIHDVLAALPDGYRTMLSRSFEDGDPDHGTGGSGVLLSGGQWQRVALARALVRQPRDLALFDEPSSGLDPRAEHDLYRDLYTNRLAGTLVTVTHRLGSVRRADLVAVMDRGTVVECGDHDTLVARPGWYATMFGLQADSYRAGAGR</sequence>
<feature type="domain" description="ABC transporter" evidence="8">
    <location>
        <begin position="354"/>
        <end position="605"/>
    </location>
</feature>
<feature type="domain" description="ABC transmembrane type-1" evidence="9">
    <location>
        <begin position="32"/>
        <end position="320"/>
    </location>
</feature>
<evidence type="ECO:0000313" key="11">
    <source>
        <dbReference type="Proteomes" id="UP000635606"/>
    </source>
</evidence>
<dbReference type="GO" id="GO:0005524">
    <property type="term" value="F:ATP binding"/>
    <property type="evidence" value="ECO:0007669"/>
    <property type="project" value="UniProtKB-KW"/>
</dbReference>
<keyword evidence="3" id="KW-0547">Nucleotide-binding</keyword>
<evidence type="ECO:0000259" key="9">
    <source>
        <dbReference type="PROSITE" id="PS50929"/>
    </source>
</evidence>
<comment type="subcellular location">
    <subcellularLocation>
        <location evidence="1">Cell membrane</location>
        <topology evidence="1">Multi-pass membrane protein</topology>
    </subcellularLocation>
</comment>
<evidence type="ECO:0000256" key="5">
    <source>
        <dbReference type="ARBA" id="ARBA00022989"/>
    </source>
</evidence>
<dbReference type="InterPro" id="IPR003439">
    <property type="entry name" value="ABC_transporter-like_ATP-bd"/>
</dbReference>
<dbReference type="PROSITE" id="PS50893">
    <property type="entry name" value="ABC_TRANSPORTER_2"/>
    <property type="match status" value="1"/>
</dbReference>
<dbReference type="Pfam" id="PF00005">
    <property type="entry name" value="ABC_tran"/>
    <property type="match status" value="1"/>
</dbReference>
<dbReference type="PROSITE" id="PS50929">
    <property type="entry name" value="ABC_TM1F"/>
    <property type="match status" value="1"/>
</dbReference>
<dbReference type="PANTHER" id="PTHR24221">
    <property type="entry name" value="ATP-BINDING CASSETTE SUB-FAMILY B"/>
    <property type="match status" value="1"/>
</dbReference>
<dbReference type="SUPFAM" id="SSF90123">
    <property type="entry name" value="ABC transporter transmembrane region"/>
    <property type="match status" value="1"/>
</dbReference>
<keyword evidence="6 7" id="KW-0472">Membrane</keyword>
<dbReference type="EMBL" id="BOPH01000081">
    <property type="protein sequence ID" value="GIJ70527.1"/>
    <property type="molecule type" value="Genomic_DNA"/>
</dbReference>
<feature type="transmembrane region" description="Helical" evidence="7">
    <location>
        <begin position="32"/>
        <end position="57"/>
    </location>
</feature>
<evidence type="ECO:0000256" key="1">
    <source>
        <dbReference type="ARBA" id="ARBA00004651"/>
    </source>
</evidence>
<dbReference type="AlphaFoldDB" id="A0A8J4EFW6"/>
<reference evidence="10" key="1">
    <citation type="submission" date="2021-01" db="EMBL/GenBank/DDBJ databases">
        <title>Whole genome shotgun sequence of Virgisporangium ochraceum NBRC 16418.</title>
        <authorList>
            <person name="Komaki H."/>
            <person name="Tamura T."/>
        </authorList>
    </citation>
    <scope>NUCLEOTIDE SEQUENCE</scope>
    <source>
        <strain evidence="10">NBRC 16418</strain>
    </source>
</reference>
<dbReference type="CDD" id="cd03228">
    <property type="entry name" value="ABCC_MRP_Like"/>
    <property type="match status" value="1"/>
</dbReference>
<organism evidence="10 11">
    <name type="scientific">Virgisporangium ochraceum</name>
    <dbReference type="NCBI Taxonomy" id="65505"/>
    <lineage>
        <taxon>Bacteria</taxon>
        <taxon>Bacillati</taxon>
        <taxon>Actinomycetota</taxon>
        <taxon>Actinomycetes</taxon>
        <taxon>Micromonosporales</taxon>
        <taxon>Micromonosporaceae</taxon>
        <taxon>Virgisporangium</taxon>
    </lineage>
</organism>
<gene>
    <name evidence="10" type="ORF">Voc01_054440</name>
</gene>
<dbReference type="InterPro" id="IPR036640">
    <property type="entry name" value="ABC1_TM_sf"/>
</dbReference>
<keyword evidence="5 7" id="KW-1133">Transmembrane helix</keyword>
<dbReference type="InterPro" id="IPR011527">
    <property type="entry name" value="ABC1_TM_dom"/>
</dbReference>
<dbReference type="Gene3D" id="3.40.50.300">
    <property type="entry name" value="P-loop containing nucleotide triphosphate hydrolases"/>
    <property type="match status" value="1"/>
</dbReference>
<evidence type="ECO:0000256" key="3">
    <source>
        <dbReference type="ARBA" id="ARBA00022741"/>
    </source>
</evidence>
<dbReference type="Proteomes" id="UP000635606">
    <property type="component" value="Unassembled WGS sequence"/>
</dbReference>
<dbReference type="InterPro" id="IPR017871">
    <property type="entry name" value="ABC_transporter-like_CS"/>
</dbReference>
<dbReference type="GO" id="GO:0005886">
    <property type="term" value="C:plasma membrane"/>
    <property type="evidence" value="ECO:0007669"/>
    <property type="project" value="UniProtKB-SubCell"/>
</dbReference>
<evidence type="ECO:0000256" key="2">
    <source>
        <dbReference type="ARBA" id="ARBA00022692"/>
    </source>
</evidence>
<dbReference type="SMART" id="SM00382">
    <property type="entry name" value="AAA"/>
    <property type="match status" value="1"/>
</dbReference>
<proteinExistence type="predicted"/>
<dbReference type="InterPro" id="IPR027417">
    <property type="entry name" value="P-loop_NTPase"/>
</dbReference>
<feature type="transmembrane region" description="Helical" evidence="7">
    <location>
        <begin position="259"/>
        <end position="282"/>
    </location>
</feature>
<name>A0A8J4EFW6_9ACTN</name>
<evidence type="ECO:0000256" key="6">
    <source>
        <dbReference type="ARBA" id="ARBA00023136"/>
    </source>
</evidence>
<evidence type="ECO:0000259" key="8">
    <source>
        <dbReference type="PROSITE" id="PS50893"/>
    </source>
</evidence>